<dbReference type="InterPro" id="IPR000719">
    <property type="entry name" value="Prot_kinase_dom"/>
</dbReference>
<feature type="region of interest" description="Disordered" evidence="5">
    <location>
        <begin position="191"/>
        <end position="210"/>
    </location>
</feature>
<evidence type="ECO:0000256" key="3">
    <source>
        <dbReference type="ARBA" id="ARBA00022777"/>
    </source>
</evidence>
<keyword evidence="1" id="KW-0808">Transferase</keyword>
<dbReference type="PANTHER" id="PTHR11042">
    <property type="entry name" value="EUKARYOTIC TRANSLATION INITIATION FACTOR 2-ALPHA KINASE EIF2-ALPHA KINASE -RELATED"/>
    <property type="match status" value="1"/>
</dbReference>
<reference evidence="7" key="1">
    <citation type="submission" date="2023-03" db="EMBL/GenBank/DDBJ databases">
        <title>Massive genome expansion in bonnet fungi (Mycena s.s.) driven by repeated elements and novel gene families across ecological guilds.</title>
        <authorList>
            <consortium name="Lawrence Berkeley National Laboratory"/>
            <person name="Harder C.B."/>
            <person name="Miyauchi S."/>
            <person name="Viragh M."/>
            <person name="Kuo A."/>
            <person name="Thoen E."/>
            <person name="Andreopoulos B."/>
            <person name="Lu D."/>
            <person name="Skrede I."/>
            <person name="Drula E."/>
            <person name="Henrissat B."/>
            <person name="Morin E."/>
            <person name="Kohler A."/>
            <person name="Barry K."/>
            <person name="LaButti K."/>
            <person name="Morin E."/>
            <person name="Salamov A."/>
            <person name="Lipzen A."/>
            <person name="Mereny Z."/>
            <person name="Hegedus B."/>
            <person name="Baldrian P."/>
            <person name="Stursova M."/>
            <person name="Weitz H."/>
            <person name="Taylor A."/>
            <person name="Grigoriev I.V."/>
            <person name="Nagy L.G."/>
            <person name="Martin F."/>
            <person name="Kauserud H."/>
        </authorList>
    </citation>
    <scope>NUCLEOTIDE SEQUENCE</scope>
    <source>
        <strain evidence="7">CBHHK173m</strain>
    </source>
</reference>
<dbReference type="GO" id="GO:0005524">
    <property type="term" value="F:ATP binding"/>
    <property type="evidence" value="ECO:0007669"/>
    <property type="project" value="UniProtKB-KW"/>
</dbReference>
<name>A0AAD6U845_9AGAR</name>
<dbReference type="InterPro" id="IPR011009">
    <property type="entry name" value="Kinase-like_dom_sf"/>
</dbReference>
<keyword evidence="8" id="KW-1185">Reference proteome</keyword>
<keyword evidence="3 7" id="KW-0418">Kinase</keyword>
<dbReference type="Pfam" id="PF00069">
    <property type="entry name" value="Pkinase"/>
    <property type="match status" value="1"/>
</dbReference>
<accession>A0AAD6U845</accession>
<dbReference type="EMBL" id="JARJCN010000025">
    <property type="protein sequence ID" value="KAJ7088720.1"/>
    <property type="molecule type" value="Genomic_DNA"/>
</dbReference>
<dbReference type="GO" id="GO:0004672">
    <property type="term" value="F:protein kinase activity"/>
    <property type="evidence" value="ECO:0007669"/>
    <property type="project" value="InterPro"/>
</dbReference>
<dbReference type="Proteomes" id="UP001222325">
    <property type="component" value="Unassembled WGS sequence"/>
</dbReference>
<protein>
    <submittedName>
        <fullName evidence="7">Kinase-like domain-containing protein</fullName>
    </submittedName>
</protein>
<proteinExistence type="predicted"/>
<dbReference type="SMART" id="SM00220">
    <property type="entry name" value="S_TKc"/>
    <property type="match status" value="1"/>
</dbReference>
<feature type="domain" description="Protein kinase" evidence="6">
    <location>
        <begin position="1"/>
        <end position="288"/>
    </location>
</feature>
<evidence type="ECO:0000256" key="5">
    <source>
        <dbReference type="SAM" id="MobiDB-lite"/>
    </source>
</evidence>
<dbReference type="Gene3D" id="1.10.510.10">
    <property type="entry name" value="Transferase(Phosphotransferase) domain 1"/>
    <property type="match status" value="1"/>
</dbReference>
<dbReference type="GO" id="GO:0005737">
    <property type="term" value="C:cytoplasm"/>
    <property type="evidence" value="ECO:0007669"/>
    <property type="project" value="TreeGrafter"/>
</dbReference>
<dbReference type="InterPro" id="IPR050339">
    <property type="entry name" value="CC_SR_Kinase"/>
</dbReference>
<organism evidence="7 8">
    <name type="scientific">Mycena belliarum</name>
    <dbReference type="NCBI Taxonomy" id="1033014"/>
    <lineage>
        <taxon>Eukaryota</taxon>
        <taxon>Fungi</taxon>
        <taxon>Dikarya</taxon>
        <taxon>Basidiomycota</taxon>
        <taxon>Agaricomycotina</taxon>
        <taxon>Agaricomycetes</taxon>
        <taxon>Agaricomycetidae</taxon>
        <taxon>Agaricales</taxon>
        <taxon>Marasmiineae</taxon>
        <taxon>Mycenaceae</taxon>
        <taxon>Mycena</taxon>
    </lineage>
</organism>
<dbReference type="SUPFAM" id="SSF56112">
    <property type="entry name" value="Protein kinase-like (PK-like)"/>
    <property type="match status" value="1"/>
</dbReference>
<evidence type="ECO:0000256" key="2">
    <source>
        <dbReference type="ARBA" id="ARBA00022741"/>
    </source>
</evidence>
<comment type="caution">
    <text evidence="7">The sequence shown here is derived from an EMBL/GenBank/DDBJ whole genome shotgun (WGS) entry which is preliminary data.</text>
</comment>
<sequence length="337" mass="38924">MSEQASASSASSASLESSAGALPASFEYGDLTSGEIFWRDHQVWLHEHGYLLRPRFLPGSLARAHWVDDPRNHAVPILETLEVPDDKHITIIVMPLLRKYCQPRFDTFGEAVDFFSQIIEGVKFLHDHNIAHRDLNGLNIMMEGSKMFPDGWSPHHPKLNRDFYSGRARLYTRTQRPPKYYIIDFGISRQYDTRDPPPLEDPHRGGDKSVPEFQLTEAGEAPEPCDPFPTDIYYLGNLILHDFVEGHPDYEYRNRLRGFGFMRDLAKDMTAPDPAERPTIDEVVEPFAAIRRSLNFWTLRSRVVKVRGFPDPRRPLRHWCLRIGYILRRVPAIPSYQ</sequence>
<dbReference type="PANTHER" id="PTHR11042:SF190">
    <property type="entry name" value="MITOSIS INHIBITOR PROTEIN KINASE MIK1"/>
    <property type="match status" value="1"/>
</dbReference>
<gene>
    <name evidence="7" type="ORF">B0H15DRAFT_800692</name>
</gene>
<evidence type="ECO:0000313" key="7">
    <source>
        <dbReference type="EMBL" id="KAJ7088720.1"/>
    </source>
</evidence>
<dbReference type="AlphaFoldDB" id="A0AAD6U845"/>
<dbReference type="PROSITE" id="PS50011">
    <property type="entry name" value="PROTEIN_KINASE_DOM"/>
    <property type="match status" value="1"/>
</dbReference>
<keyword evidence="2" id="KW-0547">Nucleotide-binding</keyword>
<dbReference type="GO" id="GO:0005634">
    <property type="term" value="C:nucleus"/>
    <property type="evidence" value="ECO:0007669"/>
    <property type="project" value="TreeGrafter"/>
</dbReference>
<evidence type="ECO:0000313" key="8">
    <source>
        <dbReference type="Proteomes" id="UP001222325"/>
    </source>
</evidence>
<keyword evidence="4" id="KW-0067">ATP-binding</keyword>
<evidence type="ECO:0000256" key="4">
    <source>
        <dbReference type="ARBA" id="ARBA00022840"/>
    </source>
</evidence>
<evidence type="ECO:0000259" key="6">
    <source>
        <dbReference type="PROSITE" id="PS50011"/>
    </source>
</evidence>
<evidence type="ECO:0000256" key="1">
    <source>
        <dbReference type="ARBA" id="ARBA00022679"/>
    </source>
</evidence>